<evidence type="ECO:0000256" key="1">
    <source>
        <dbReference type="SAM" id="SignalP"/>
    </source>
</evidence>
<gene>
    <name evidence="2" type="ORF">HNQ55_000084</name>
</gene>
<organism evidence="2 3">
    <name type="scientific">Thalassotalea piscium</name>
    <dbReference type="NCBI Taxonomy" id="1230533"/>
    <lineage>
        <taxon>Bacteria</taxon>
        <taxon>Pseudomonadati</taxon>
        <taxon>Pseudomonadota</taxon>
        <taxon>Gammaproteobacteria</taxon>
        <taxon>Alteromonadales</taxon>
        <taxon>Colwelliaceae</taxon>
        <taxon>Thalassotalea</taxon>
    </lineage>
</organism>
<evidence type="ECO:0000313" key="3">
    <source>
        <dbReference type="Proteomes" id="UP000537141"/>
    </source>
</evidence>
<evidence type="ECO:0000313" key="2">
    <source>
        <dbReference type="EMBL" id="MBB6541610.1"/>
    </source>
</evidence>
<protein>
    <submittedName>
        <fullName evidence="2">Tetratricopeptide (TPR) repeat protein</fullName>
    </submittedName>
</protein>
<dbReference type="SUPFAM" id="SSF48452">
    <property type="entry name" value="TPR-like"/>
    <property type="match status" value="1"/>
</dbReference>
<dbReference type="EMBL" id="JACHHU010000001">
    <property type="protein sequence ID" value="MBB6541610.1"/>
    <property type="molecule type" value="Genomic_DNA"/>
</dbReference>
<dbReference type="RefSeq" id="WP_184421014.1">
    <property type="nucleotide sequence ID" value="NZ_BAABLB010000029.1"/>
</dbReference>
<keyword evidence="1" id="KW-0732">Signal</keyword>
<feature type="signal peptide" evidence="1">
    <location>
        <begin position="1"/>
        <end position="21"/>
    </location>
</feature>
<comment type="caution">
    <text evidence="2">The sequence shown here is derived from an EMBL/GenBank/DDBJ whole genome shotgun (WGS) entry which is preliminary data.</text>
</comment>
<keyword evidence="3" id="KW-1185">Reference proteome</keyword>
<proteinExistence type="predicted"/>
<dbReference type="Proteomes" id="UP000537141">
    <property type="component" value="Unassembled WGS sequence"/>
</dbReference>
<reference evidence="2 3" key="1">
    <citation type="submission" date="2020-08" db="EMBL/GenBank/DDBJ databases">
        <title>Genomic Encyclopedia of Type Strains, Phase IV (KMG-IV): sequencing the most valuable type-strain genomes for metagenomic binning, comparative biology and taxonomic classification.</title>
        <authorList>
            <person name="Goeker M."/>
        </authorList>
    </citation>
    <scope>NUCLEOTIDE SEQUENCE [LARGE SCALE GENOMIC DNA]</scope>
    <source>
        <strain evidence="2 3">DSM 26287</strain>
    </source>
</reference>
<dbReference type="Gene3D" id="1.25.40.10">
    <property type="entry name" value="Tetratricopeptide repeat domain"/>
    <property type="match status" value="2"/>
</dbReference>
<dbReference type="InterPro" id="IPR011990">
    <property type="entry name" value="TPR-like_helical_dom_sf"/>
</dbReference>
<sequence>MIYRLLFICICCFSAVFKLQATEALVSAPLLKKSLYYLDRDLDKAEDIIVKALEEAPEDAEVNFVCGRIMGKQAENTIIYALSYAKKSLSCLRKAVKLEPSEIRYKLGLLNFYLGAPSIAGGDVNLAHEQVAAISTVDEMQGAKAKVKFLMATEQNKKLKAYLMSARKKYPDDAEFHFRSGLLSQQNKMYEQAYEAFKAAIQTHEASSHYLNAMYQLGRNAVLSNLYIEEGAEMLQIYIKIHNIKMISLLFHGLI</sequence>
<accession>A0A7X0NDW6</accession>
<dbReference type="AlphaFoldDB" id="A0A7X0NDW6"/>
<name>A0A7X0NDW6_9GAMM</name>
<feature type="chain" id="PRO_5030931136" evidence="1">
    <location>
        <begin position="22"/>
        <end position="255"/>
    </location>
</feature>